<comment type="caution">
    <text evidence="2">The sequence shown here is derived from an EMBL/GenBank/DDBJ whole genome shotgun (WGS) entry which is preliminary data.</text>
</comment>
<dbReference type="RefSeq" id="XP_056521479.1">
    <property type="nucleotide sequence ID" value="XM_056667883.1"/>
</dbReference>
<reference evidence="2" key="1">
    <citation type="submission" date="2022-11" db="EMBL/GenBank/DDBJ databases">
        <authorList>
            <person name="Petersen C."/>
        </authorList>
    </citation>
    <scope>NUCLEOTIDE SEQUENCE</scope>
    <source>
        <strain evidence="2">IBT 22155</strain>
    </source>
</reference>
<evidence type="ECO:0000313" key="2">
    <source>
        <dbReference type="EMBL" id="KAJ5131100.1"/>
    </source>
</evidence>
<accession>A0A9W9GW15</accession>
<dbReference type="AlphaFoldDB" id="A0A9W9GW15"/>
<organism evidence="2 3">
    <name type="scientific">Penicillium bovifimosum</name>
    <dbReference type="NCBI Taxonomy" id="126998"/>
    <lineage>
        <taxon>Eukaryota</taxon>
        <taxon>Fungi</taxon>
        <taxon>Dikarya</taxon>
        <taxon>Ascomycota</taxon>
        <taxon>Pezizomycotina</taxon>
        <taxon>Eurotiomycetes</taxon>
        <taxon>Eurotiomycetidae</taxon>
        <taxon>Eurotiales</taxon>
        <taxon>Aspergillaceae</taxon>
        <taxon>Penicillium</taxon>
    </lineage>
</organism>
<proteinExistence type="predicted"/>
<dbReference type="Proteomes" id="UP001149079">
    <property type="component" value="Unassembled WGS sequence"/>
</dbReference>
<protein>
    <submittedName>
        <fullName evidence="2">Uncharacterized protein</fullName>
    </submittedName>
</protein>
<keyword evidence="1" id="KW-0732">Signal</keyword>
<name>A0A9W9GW15_9EURO</name>
<feature type="chain" id="PRO_5040962215" evidence="1">
    <location>
        <begin position="20"/>
        <end position="135"/>
    </location>
</feature>
<dbReference type="GeneID" id="81407053"/>
<dbReference type="Gene3D" id="2.60.40.650">
    <property type="match status" value="1"/>
</dbReference>
<feature type="signal peptide" evidence="1">
    <location>
        <begin position="1"/>
        <end position="19"/>
    </location>
</feature>
<keyword evidence="3" id="KW-1185">Reference proteome</keyword>
<gene>
    <name evidence="2" type="ORF">N7515_007139</name>
</gene>
<evidence type="ECO:0000313" key="3">
    <source>
        <dbReference type="Proteomes" id="UP001149079"/>
    </source>
</evidence>
<dbReference type="EMBL" id="JAPQKL010000005">
    <property type="protein sequence ID" value="KAJ5131100.1"/>
    <property type="molecule type" value="Genomic_DNA"/>
</dbReference>
<evidence type="ECO:0000256" key="1">
    <source>
        <dbReference type="SAM" id="SignalP"/>
    </source>
</evidence>
<sequence length="135" mass="15663">MYYLLLFAITLTAFQTIGCHELGNTTHLRQVERRRIIALVTDKIGGVRRCWDNSLNTQPLNVRAAWNWGLHVTSSAHRIKIYSVNKTHKLTQQKLAQFKEHDIPLAPLTRYDAVPGITDREIEKYQESHPRDVDE</sequence>
<dbReference type="OrthoDB" id="10051395at2759"/>
<reference evidence="2" key="2">
    <citation type="journal article" date="2023" name="IMA Fungus">
        <title>Comparative genomic study of the Penicillium genus elucidates a diverse pangenome and 15 lateral gene transfer events.</title>
        <authorList>
            <person name="Petersen C."/>
            <person name="Sorensen T."/>
            <person name="Nielsen M.R."/>
            <person name="Sondergaard T.E."/>
            <person name="Sorensen J.L."/>
            <person name="Fitzpatrick D.A."/>
            <person name="Frisvad J.C."/>
            <person name="Nielsen K.L."/>
        </authorList>
    </citation>
    <scope>NUCLEOTIDE SEQUENCE</scope>
    <source>
        <strain evidence="2">IBT 22155</strain>
    </source>
</reference>